<dbReference type="RefSeq" id="WP_135583438.1">
    <property type="nucleotide sequence ID" value="NZ_RQGO01000005.1"/>
</dbReference>
<proteinExistence type="predicted"/>
<evidence type="ECO:0000256" key="6">
    <source>
        <dbReference type="ARBA" id="ARBA00022618"/>
    </source>
</evidence>
<dbReference type="Gene3D" id="3.40.50.720">
    <property type="entry name" value="NAD(P)-binding Rossmann-like Domain"/>
    <property type="match status" value="1"/>
</dbReference>
<evidence type="ECO:0000256" key="5">
    <source>
        <dbReference type="ARBA" id="ARBA00022598"/>
    </source>
</evidence>
<dbReference type="Pfam" id="PF02875">
    <property type="entry name" value="Mur_ligase_C"/>
    <property type="match status" value="1"/>
</dbReference>
<dbReference type="Pfam" id="PF01225">
    <property type="entry name" value="Mur_ligase"/>
    <property type="match status" value="1"/>
</dbReference>
<evidence type="ECO:0000256" key="11">
    <source>
        <dbReference type="ARBA" id="ARBA00023306"/>
    </source>
</evidence>
<keyword evidence="4" id="KW-0963">Cytoplasm</keyword>
<keyword evidence="7" id="KW-0547">Nucleotide-binding</keyword>
<keyword evidence="10" id="KW-0573">Peptidoglycan synthesis</keyword>
<dbReference type="UniPathway" id="UPA00219"/>
<dbReference type="GO" id="GO:0005524">
    <property type="term" value="F:ATP binding"/>
    <property type="evidence" value="ECO:0007669"/>
    <property type="project" value="UniProtKB-KW"/>
</dbReference>
<evidence type="ECO:0000256" key="3">
    <source>
        <dbReference type="ARBA" id="ARBA00012211"/>
    </source>
</evidence>
<comment type="catalytic activity">
    <reaction evidence="13">
        <text>UDP-N-acetyl-alpha-D-muramate + L-alanine + ATP = UDP-N-acetyl-alpha-D-muramoyl-L-alanine + ADP + phosphate + H(+)</text>
        <dbReference type="Rhea" id="RHEA:23372"/>
        <dbReference type="ChEBI" id="CHEBI:15378"/>
        <dbReference type="ChEBI" id="CHEBI:30616"/>
        <dbReference type="ChEBI" id="CHEBI:43474"/>
        <dbReference type="ChEBI" id="CHEBI:57972"/>
        <dbReference type="ChEBI" id="CHEBI:70757"/>
        <dbReference type="ChEBI" id="CHEBI:83898"/>
        <dbReference type="ChEBI" id="CHEBI:456216"/>
        <dbReference type="EC" id="6.3.2.8"/>
    </reaction>
</comment>
<dbReference type="GO" id="GO:0051301">
    <property type="term" value="P:cell division"/>
    <property type="evidence" value="ECO:0007669"/>
    <property type="project" value="UniProtKB-KW"/>
</dbReference>
<evidence type="ECO:0000256" key="9">
    <source>
        <dbReference type="ARBA" id="ARBA00022960"/>
    </source>
</evidence>
<reference evidence="18" key="1">
    <citation type="journal article" date="2019" name="PLoS Negl. Trop. Dis.">
        <title>Revisiting the worldwide diversity of Leptospira species in the environment.</title>
        <authorList>
            <person name="Vincent A.T."/>
            <person name="Schiettekatte O."/>
            <person name="Bourhy P."/>
            <person name="Veyrier F.J."/>
            <person name="Picardeau M."/>
        </authorList>
    </citation>
    <scope>NUCLEOTIDE SEQUENCE [LARGE SCALE GENOMIC DNA]</scope>
    <source>
        <strain evidence="18">201702422</strain>
    </source>
</reference>
<keyword evidence="11" id="KW-0131">Cell cycle</keyword>
<evidence type="ECO:0000256" key="7">
    <source>
        <dbReference type="ARBA" id="ARBA00022741"/>
    </source>
</evidence>
<dbReference type="EC" id="6.3.2.8" evidence="3 14"/>
<evidence type="ECO:0000256" key="4">
    <source>
        <dbReference type="ARBA" id="ARBA00022490"/>
    </source>
</evidence>
<evidence type="ECO:0000256" key="10">
    <source>
        <dbReference type="ARBA" id="ARBA00022984"/>
    </source>
</evidence>
<dbReference type="Pfam" id="PF08245">
    <property type="entry name" value="Mur_ligase_M"/>
    <property type="match status" value="1"/>
</dbReference>
<evidence type="ECO:0000256" key="8">
    <source>
        <dbReference type="ARBA" id="ARBA00022840"/>
    </source>
</evidence>
<accession>A0A4Z1A733</accession>
<dbReference type="Proteomes" id="UP000298263">
    <property type="component" value="Unassembled WGS sequence"/>
</dbReference>
<dbReference type="GO" id="GO:0071555">
    <property type="term" value="P:cell wall organization"/>
    <property type="evidence" value="ECO:0007669"/>
    <property type="project" value="UniProtKB-KW"/>
</dbReference>
<dbReference type="InterPro" id="IPR036615">
    <property type="entry name" value="Mur_ligase_C_dom_sf"/>
</dbReference>
<feature type="domain" description="Mur ligase N-terminal catalytic" evidence="15">
    <location>
        <begin position="5"/>
        <end position="102"/>
    </location>
</feature>
<evidence type="ECO:0000259" key="15">
    <source>
        <dbReference type="Pfam" id="PF01225"/>
    </source>
</evidence>
<dbReference type="SUPFAM" id="SSF51984">
    <property type="entry name" value="MurCD N-terminal domain"/>
    <property type="match status" value="1"/>
</dbReference>
<evidence type="ECO:0000256" key="2">
    <source>
        <dbReference type="ARBA" id="ARBA00004752"/>
    </source>
</evidence>
<keyword evidence="12" id="KW-0961">Cell wall biogenesis/degradation</keyword>
<evidence type="ECO:0000256" key="1">
    <source>
        <dbReference type="ARBA" id="ARBA00004496"/>
    </source>
</evidence>
<dbReference type="NCBIfam" id="TIGR01082">
    <property type="entry name" value="murC"/>
    <property type="match status" value="1"/>
</dbReference>
<comment type="subcellular location">
    <subcellularLocation>
        <location evidence="1">Cytoplasm</location>
    </subcellularLocation>
</comment>
<keyword evidence="9" id="KW-0133">Cell shape</keyword>
<dbReference type="GO" id="GO:0008763">
    <property type="term" value="F:UDP-N-acetylmuramate-L-alanine ligase activity"/>
    <property type="evidence" value="ECO:0007669"/>
    <property type="project" value="UniProtKB-UniRule"/>
</dbReference>
<dbReference type="GO" id="GO:0008360">
    <property type="term" value="P:regulation of cell shape"/>
    <property type="evidence" value="ECO:0007669"/>
    <property type="project" value="UniProtKB-KW"/>
</dbReference>
<evidence type="ECO:0000256" key="13">
    <source>
        <dbReference type="ARBA" id="ARBA00047833"/>
    </source>
</evidence>
<evidence type="ECO:0000256" key="12">
    <source>
        <dbReference type="ARBA" id="ARBA00023316"/>
    </source>
</evidence>
<evidence type="ECO:0000259" key="16">
    <source>
        <dbReference type="Pfam" id="PF02875"/>
    </source>
</evidence>
<keyword evidence="5 18" id="KW-0436">Ligase</keyword>
<feature type="domain" description="Mur ligase C-terminal" evidence="16">
    <location>
        <begin position="329"/>
        <end position="459"/>
    </location>
</feature>
<comment type="pathway">
    <text evidence="2">Cell wall biogenesis; peptidoglycan biosynthesis.</text>
</comment>
<dbReference type="InterPro" id="IPR050061">
    <property type="entry name" value="MurCDEF_pg_biosynth"/>
</dbReference>
<dbReference type="OrthoDB" id="9804126at2"/>
<dbReference type="InterPro" id="IPR036565">
    <property type="entry name" value="Mur-like_cat_sf"/>
</dbReference>
<dbReference type="SUPFAM" id="SSF53623">
    <property type="entry name" value="MurD-like peptide ligases, catalytic domain"/>
    <property type="match status" value="1"/>
</dbReference>
<evidence type="ECO:0000313" key="19">
    <source>
        <dbReference type="Proteomes" id="UP000298263"/>
    </source>
</evidence>
<name>A0A4Z1A733_9LEPT</name>
<evidence type="ECO:0000259" key="17">
    <source>
        <dbReference type="Pfam" id="PF08245"/>
    </source>
</evidence>
<dbReference type="AlphaFoldDB" id="A0A4Z1A733"/>
<keyword evidence="19" id="KW-1185">Reference proteome</keyword>
<dbReference type="Gene3D" id="3.40.1190.10">
    <property type="entry name" value="Mur-like, catalytic domain"/>
    <property type="match status" value="1"/>
</dbReference>
<keyword evidence="8" id="KW-0067">ATP-binding</keyword>
<dbReference type="GO" id="GO:0009252">
    <property type="term" value="P:peptidoglycan biosynthetic process"/>
    <property type="evidence" value="ECO:0007669"/>
    <property type="project" value="UniProtKB-UniRule"/>
</dbReference>
<sequence length="475" mass="53670">MKGPILFLGIGGSGMSSLAHMALDLKLSVYGYDQKNSDTTKFLEERGAIIKNDISQISLEGMNMVVYSSAINDKHKQVFDEIKEKNIHLKHRSEFMHLLVSNQKSISVAGSHGKTSTTTMVSQILSEQGFDPTIMIGGDTSLLEKRGGKMGKGEFAVYESDESDGTFLKHKAQIRLLTNIDNDHLDYYKTRERLEDAFFEYMGFGREGDVVLYASDPGIRDVLLHKTKNTNIHPNFRLYLCLDLADTKSDWFLNLKTKLGEKVIPIIYQMNDDRLEFHFPGFQSLSLHLPYPGVHYLTNGLVALVGAYISGVSPDVSINILSRYIGVKRRQETLGEWKEITVMDDYGHHPTEIEMVIRSLKNKLNSKGRLVVLFQPHRYTRTELLLEDLARSLAEAEVLFLLPIYSAGERPIPGITHESFQPFLNKEHTEFLKGEMDLDLLAIKSKLKKGDLLLCLGAGNVRDWGLQLLRENSKS</sequence>
<dbReference type="InterPro" id="IPR004101">
    <property type="entry name" value="Mur_ligase_C"/>
</dbReference>
<dbReference type="PANTHER" id="PTHR43445:SF3">
    <property type="entry name" value="UDP-N-ACETYLMURAMATE--L-ALANINE LIGASE"/>
    <property type="match status" value="1"/>
</dbReference>
<dbReference type="EMBL" id="RQGP01000022">
    <property type="protein sequence ID" value="TGL90473.1"/>
    <property type="molecule type" value="Genomic_DNA"/>
</dbReference>
<dbReference type="PANTHER" id="PTHR43445">
    <property type="entry name" value="UDP-N-ACETYLMURAMATE--L-ALANINE LIGASE-RELATED"/>
    <property type="match status" value="1"/>
</dbReference>
<protein>
    <recommendedName>
        <fullName evidence="3 14">UDP-N-acetylmuramate--L-alanine ligase</fullName>
        <ecNumber evidence="3 14">6.3.2.8</ecNumber>
    </recommendedName>
</protein>
<comment type="caution">
    <text evidence="18">The sequence shown here is derived from an EMBL/GenBank/DDBJ whole genome shotgun (WGS) entry which is preliminary data.</text>
</comment>
<dbReference type="InterPro" id="IPR005758">
    <property type="entry name" value="UDP-N-AcMur_Ala_ligase_MurC"/>
</dbReference>
<evidence type="ECO:0000256" key="14">
    <source>
        <dbReference type="NCBIfam" id="TIGR01082"/>
    </source>
</evidence>
<feature type="domain" description="Mur ligase central" evidence="17">
    <location>
        <begin position="108"/>
        <end position="305"/>
    </location>
</feature>
<evidence type="ECO:0000313" key="18">
    <source>
        <dbReference type="EMBL" id="TGL90473.1"/>
    </source>
</evidence>
<dbReference type="SUPFAM" id="SSF53244">
    <property type="entry name" value="MurD-like peptide ligases, peptide-binding domain"/>
    <property type="match status" value="1"/>
</dbReference>
<gene>
    <name evidence="18" type="primary">murC</name>
    <name evidence="18" type="ORF">EHQ69_11060</name>
</gene>
<dbReference type="GO" id="GO:0005737">
    <property type="term" value="C:cytoplasm"/>
    <property type="evidence" value="ECO:0007669"/>
    <property type="project" value="UniProtKB-SubCell"/>
</dbReference>
<dbReference type="InterPro" id="IPR000713">
    <property type="entry name" value="Mur_ligase_N"/>
</dbReference>
<organism evidence="18 19">
    <name type="scientific">Leptospira congkakensis</name>
    <dbReference type="NCBI Taxonomy" id="2484932"/>
    <lineage>
        <taxon>Bacteria</taxon>
        <taxon>Pseudomonadati</taxon>
        <taxon>Spirochaetota</taxon>
        <taxon>Spirochaetia</taxon>
        <taxon>Leptospirales</taxon>
        <taxon>Leptospiraceae</taxon>
        <taxon>Leptospira</taxon>
    </lineage>
</organism>
<dbReference type="InterPro" id="IPR013221">
    <property type="entry name" value="Mur_ligase_cen"/>
</dbReference>
<dbReference type="Gene3D" id="3.90.190.20">
    <property type="entry name" value="Mur ligase, C-terminal domain"/>
    <property type="match status" value="1"/>
</dbReference>
<keyword evidence="6" id="KW-0132">Cell division</keyword>